<evidence type="ECO:0000313" key="1">
    <source>
        <dbReference type="EMBL" id="ABK24870.1"/>
    </source>
</evidence>
<dbReference type="AlphaFoldDB" id="A9NW59"/>
<sequence length="44" mass="5435">MQNSLPKRIWPRLQRGFRLPLSKKNYQTLQRMQNSLLKRSRPRL</sequence>
<name>A9NW59_PICSI</name>
<proteinExistence type="evidence at transcript level"/>
<organism evidence="1">
    <name type="scientific">Picea sitchensis</name>
    <name type="common">Sitka spruce</name>
    <name type="synonym">Pinus sitchensis</name>
    <dbReference type="NCBI Taxonomy" id="3332"/>
    <lineage>
        <taxon>Eukaryota</taxon>
        <taxon>Viridiplantae</taxon>
        <taxon>Streptophyta</taxon>
        <taxon>Embryophyta</taxon>
        <taxon>Tracheophyta</taxon>
        <taxon>Spermatophyta</taxon>
        <taxon>Pinopsida</taxon>
        <taxon>Pinidae</taxon>
        <taxon>Conifers I</taxon>
        <taxon>Pinales</taxon>
        <taxon>Pinaceae</taxon>
        <taxon>Picea</taxon>
    </lineage>
</organism>
<dbReference type="EMBL" id="EF085566">
    <property type="protein sequence ID" value="ABK24870.1"/>
    <property type="molecule type" value="mRNA"/>
</dbReference>
<accession>A9NW59</accession>
<reference evidence="1" key="1">
    <citation type="journal article" date="2008" name="BMC Genomics">
        <title>A conifer genomics resource of 200,000 spruce (Picea spp.) ESTs and 6,464 high-quality, sequence-finished full-length cDNAs for Sitka spruce (Picea sitchensis).</title>
        <authorList>
            <person name="Ralph S.G."/>
            <person name="Chun H.J."/>
            <person name="Kolosova N."/>
            <person name="Cooper D."/>
            <person name="Oddy C."/>
            <person name="Ritland C.E."/>
            <person name="Kirkpatrick R."/>
            <person name="Moore R."/>
            <person name="Barber S."/>
            <person name="Holt R.A."/>
            <person name="Jones S.J."/>
            <person name="Marra M.A."/>
            <person name="Douglas C.J."/>
            <person name="Ritland K."/>
            <person name="Bohlmann J."/>
        </authorList>
    </citation>
    <scope>NUCLEOTIDE SEQUENCE</scope>
    <source>
        <tissue evidence="1">Bark</tissue>
    </source>
</reference>
<protein>
    <submittedName>
        <fullName evidence="1">Uncharacterized protein</fullName>
    </submittedName>
</protein>